<sequence length="151" mass="16504">MGVMPMYSSLSSILTLNYRKEKTLDFVNDPNGDGRLLQKLPLRYRHGDAVAGSITSRSEGKFRSKPNEYDLFNIKSRALNLSSDWFLLGDGSAGTISVIVVSDSRAASLRGSRRMLSKIASSKLGRILAAITGMNGDSCRKIPARHRGQLA</sequence>
<evidence type="ECO:0000313" key="1">
    <source>
        <dbReference type="EMBL" id="KAJ9704875.1"/>
    </source>
</evidence>
<gene>
    <name evidence="1" type="ORF">PVL29_003090</name>
</gene>
<reference evidence="1 2" key="1">
    <citation type="journal article" date="2023" name="BMC Biotechnol.">
        <title>Vitis rotundifolia cv Carlos genome sequencing.</title>
        <authorList>
            <person name="Huff M."/>
            <person name="Hulse-Kemp A."/>
            <person name="Scheffler B."/>
            <person name="Youngblood R."/>
            <person name="Simpson S."/>
            <person name="Babiker E."/>
            <person name="Staton M."/>
        </authorList>
    </citation>
    <scope>NUCLEOTIDE SEQUENCE [LARGE SCALE GENOMIC DNA]</scope>
    <source>
        <tissue evidence="1">Leaf</tissue>
    </source>
</reference>
<comment type="caution">
    <text evidence="1">The sequence shown here is derived from an EMBL/GenBank/DDBJ whole genome shotgun (WGS) entry which is preliminary data.</text>
</comment>
<organism evidence="1 2">
    <name type="scientific">Vitis rotundifolia</name>
    <name type="common">Muscadine grape</name>
    <dbReference type="NCBI Taxonomy" id="103349"/>
    <lineage>
        <taxon>Eukaryota</taxon>
        <taxon>Viridiplantae</taxon>
        <taxon>Streptophyta</taxon>
        <taxon>Embryophyta</taxon>
        <taxon>Tracheophyta</taxon>
        <taxon>Spermatophyta</taxon>
        <taxon>Magnoliopsida</taxon>
        <taxon>eudicotyledons</taxon>
        <taxon>Gunneridae</taxon>
        <taxon>Pentapetalae</taxon>
        <taxon>rosids</taxon>
        <taxon>Vitales</taxon>
        <taxon>Vitaceae</taxon>
        <taxon>Viteae</taxon>
        <taxon>Vitis</taxon>
    </lineage>
</organism>
<dbReference type="EMBL" id="JARBHA010000003">
    <property type="protein sequence ID" value="KAJ9704875.1"/>
    <property type="molecule type" value="Genomic_DNA"/>
</dbReference>
<accession>A0AA39E344</accession>
<dbReference type="AlphaFoldDB" id="A0AA39E344"/>
<keyword evidence="2" id="KW-1185">Reference proteome</keyword>
<dbReference type="Proteomes" id="UP001168098">
    <property type="component" value="Unassembled WGS sequence"/>
</dbReference>
<name>A0AA39E344_VITRO</name>
<proteinExistence type="predicted"/>
<evidence type="ECO:0000313" key="2">
    <source>
        <dbReference type="Proteomes" id="UP001168098"/>
    </source>
</evidence>
<protein>
    <submittedName>
        <fullName evidence="1">Uncharacterized protein</fullName>
    </submittedName>
</protein>